<dbReference type="Proteomes" id="UP000887565">
    <property type="component" value="Unplaced"/>
</dbReference>
<reference evidence="3" key="1">
    <citation type="submission" date="2022-11" db="UniProtKB">
        <authorList>
            <consortium name="WormBaseParasite"/>
        </authorList>
    </citation>
    <scope>IDENTIFICATION</scope>
</reference>
<keyword evidence="2" id="KW-1185">Reference proteome</keyword>
<sequence length="84" mass="9602">MRDDHYKIEQCGCNTNAKFYSSDSYCDLLENVPMGQRKEECACLDSKKLSIFLVVVFLAGIGGFIKVQFDRFVHFELRLGQDGL</sequence>
<dbReference type="WBParaSite" id="nRc.2.0.1.t05783-RA">
    <property type="protein sequence ID" value="nRc.2.0.1.t05783-RA"/>
    <property type="gene ID" value="nRc.2.0.1.g05783"/>
</dbReference>
<evidence type="ECO:0000256" key="1">
    <source>
        <dbReference type="SAM" id="Phobius"/>
    </source>
</evidence>
<proteinExistence type="predicted"/>
<organism evidence="2 3">
    <name type="scientific">Romanomermis culicivorax</name>
    <name type="common">Nematode worm</name>
    <dbReference type="NCBI Taxonomy" id="13658"/>
    <lineage>
        <taxon>Eukaryota</taxon>
        <taxon>Metazoa</taxon>
        <taxon>Ecdysozoa</taxon>
        <taxon>Nematoda</taxon>
        <taxon>Enoplea</taxon>
        <taxon>Dorylaimia</taxon>
        <taxon>Mermithida</taxon>
        <taxon>Mermithoidea</taxon>
        <taxon>Mermithidae</taxon>
        <taxon>Romanomermis</taxon>
    </lineage>
</organism>
<accession>A0A915HWI5</accession>
<protein>
    <submittedName>
        <fullName evidence="3">Uncharacterized protein</fullName>
    </submittedName>
</protein>
<feature type="transmembrane region" description="Helical" evidence="1">
    <location>
        <begin position="49"/>
        <end position="69"/>
    </location>
</feature>
<keyword evidence="1" id="KW-0472">Membrane</keyword>
<dbReference type="AlphaFoldDB" id="A0A915HWI5"/>
<evidence type="ECO:0000313" key="2">
    <source>
        <dbReference type="Proteomes" id="UP000887565"/>
    </source>
</evidence>
<name>A0A915HWI5_ROMCU</name>
<evidence type="ECO:0000313" key="3">
    <source>
        <dbReference type="WBParaSite" id="nRc.2.0.1.t05783-RA"/>
    </source>
</evidence>
<keyword evidence="1" id="KW-1133">Transmembrane helix</keyword>
<keyword evidence="1" id="KW-0812">Transmembrane</keyword>